<name>A0ABS2FUF8_9FIRM</name>
<accession>A0ABS2FUF8</accession>
<keyword evidence="2" id="KW-1185">Reference proteome</keyword>
<reference evidence="1 2" key="1">
    <citation type="journal article" date="2021" name="Sci. Rep.">
        <title>The distribution of antibiotic resistance genes in chicken gut microbiota commensals.</title>
        <authorList>
            <person name="Juricova H."/>
            <person name="Matiasovicova J."/>
            <person name="Kubasova T."/>
            <person name="Cejkova D."/>
            <person name="Rychlik I."/>
        </authorList>
    </citation>
    <scope>NUCLEOTIDE SEQUENCE [LARGE SCALE GENOMIC DNA]</scope>
    <source>
        <strain evidence="1 2">An411</strain>
    </source>
</reference>
<proteinExistence type="predicted"/>
<dbReference type="Proteomes" id="UP000719500">
    <property type="component" value="Unassembled WGS sequence"/>
</dbReference>
<evidence type="ECO:0000313" key="1">
    <source>
        <dbReference type="EMBL" id="MBM6850516.1"/>
    </source>
</evidence>
<evidence type="ECO:0000313" key="2">
    <source>
        <dbReference type="Proteomes" id="UP000719500"/>
    </source>
</evidence>
<organism evidence="1 2">
    <name type="scientific">Oscillibacter valericigenes</name>
    <dbReference type="NCBI Taxonomy" id="351091"/>
    <lineage>
        <taxon>Bacteria</taxon>
        <taxon>Bacillati</taxon>
        <taxon>Bacillota</taxon>
        <taxon>Clostridia</taxon>
        <taxon>Eubacteriales</taxon>
        <taxon>Oscillospiraceae</taxon>
        <taxon>Oscillibacter</taxon>
    </lineage>
</organism>
<dbReference type="EMBL" id="JACSNX010000003">
    <property type="protein sequence ID" value="MBM6850516.1"/>
    <property type="molecule type" value="Genomic_DNA"/>
</dbReference>
<protein>
    <submittedName>
        <fullName evidence="1">Uncharacterized protein</fullName>
    </submittedName>
</protein>
<sequence>MEDPGIEHKMAQMRQSAARIRETMFISGSKSWIDSEVTVAYLEALTDTLLGDGGLEFQPESRLFAVSEPLMNAVEASASFDELLTALETELNTPAGQEALEFLELSEYPLTPAPGEV</sequence>
<gene>
    <name evidence="1" type="ORF">H9X91_03570</name>
</gene>
<dbReference type="RefSeq" id="WP_204802596.1">
    <property type="nucleotide sequence ID" value="NZ_JACSNX010000003.1"/>
</dbReference>
<comment type="caution">
    <text evidence="1">The sequence shown here is derived from an EMBL/GenBank/DDBJ whole genome shotgun (WGS) entry which is preliminary data.</text>
</comment>